<dbReference type="AlphaFoldDB" id="K9GNX1"/>
<evidence type="ECO:0000313" key="3">
    <source>
        <dbReference type="Proteomes" id="UP000009881"/>
    </source>
</evidence>
<dbReference type="EMBL" id="ANHY01000019">
    <property type="protein sequence ID" value="EKV27625.1"/>
    <property type="molecule type" value="Genomic_DNA"/>
</dbReference>
<name>K9GNX1_9PROT</name>
<reference evidence="2 3" key="1">
    <citation type="journal article" date="2013" name="Genome Announc.">
        <title>Draft Genome Sequence of an Alphaproteobacterium, Caenispirillum salinarum AK4(T), Isolated from a Solar Saltern.</title>
        <authorList>
            <person name="Khatri I."/>
            <person name="Singh A."/>
            <person name="Korpole S."/>
            <person name="Pinnaka A.K."/>
            <person name="Subramanian S."/>
        </authorList>
    </citation>
    <scope>NUCLEOTIDE SEQUENCE [LARGE SCALE GENOMIC DNA]</scope>
    <source>
        <strain evidence="2 3">AK4</strain>
    </source>
</reference>
<comment type="caution">
    <text evidence="2">The sequence shown here is derived from an EMBL/GenBank/DDBJ whole genome shotgun (WGS) entry which is preliminary data.</text>
</comment>
<dbReference type="SUPFAM" id="SSF54637">
    <property type="entry name" value="Thioesterase/thiol ester dehydrase-isomerase"/>
    <property type="match status" value="1"/>
</dbReference>
<protein>
    <recommendedName>
        <fullName evidence="1">Thioesterase domain-containing protein</fullName>
    </recommendedName>
</protein>
<dbReference type="OrthoDB" id="9806185at2"/>
<dbReference type="STRING" id="1238182.C882_1471"/>
<dbReference type="eggNOG" id="COG2050">
    <property type="taxonomic scope" value="Bacteria"/>
</dbReference>
<dbReference type="InterPro" id="IPR029069">
    <property type="entry name" value="HotDog_dom_sf"/>
</dbReference>
<gene>
    <name evidence="2" type="ORF">C882_1471</name>
</gene>
<proteinExistence type="predicted"/>
<feature type="domain" description="Thioesterase" evidence="1">
    <location>
        <begin position="54"/>
        <end position="128"/>
    </location>
</feature>
<dbReference type="CDD" id="cd03443">
    <property type="entry name" value="PaaI_thioesterase"/>
    <property type="match status" value="1"/>
</dbReference>
<dbReference type="RefSeq" id="WP_009542127.1">
    <property type="nucleotide sequence ID" value="NZ_ANHY01000019.1"/>
</dbReference>
<evidence type="ECO:0000259" key="1">
    <source>
        <dbReference type="Pfam" id="PF03061"/>
    </source>
</evidence>
<dbReference type="Gene3D" id="3.10.129.10">
    <property type="entry name" value="Hotdog Thioesterase"/>
    <property type="match status" value="1"/>
</dbReference>
<dbReference type="Pfam" id="PF03061">
    <property type="entry name" value="4HBT"/>
    <property type="match status" value="1"/>
</dbReference>
<keyword evidence="3" id="KW-1185">Reference proteome</keyword>
<dbReference type="InterPro" id="IPR006683">
    <property type="entry name" value="Thioestr_dom"/>
</dbReference>
<organism evidence="2 3">
    <name type="scientific">Caenispirillum salinarum AK4</name>
    <dbReference type="NCBI Taxonomy" id="1238182"/>
    <lineage>
        <taxon>Bacteria</taxon>
        <taxon>Pseudomonadati</taxon>
        <taxon>Pseudomonadota</taxon>
        <taxon>Alphaproteobacteria</taxon>
        <taxon>Rhodospirillales</taxon>
        <taxon>Novispirillaceae</taxon>
        <taxon>Caenispirillum</taxon>
    </lineage>
</organism>
<accession>K9GNX1</accession>
<dbReference type="GO" id="GO:0016790">
    <property type="term" value="F:thiolester hydrolase activity"/>
    <property type="evidence" value="ECO:0007669"/>
    <property type="project" value="UniProtKB-ARBA"/>
</dbReference>
<evidence type="ECO:0000313" key="2">
    <source>
        <dbReference type="EMBL" id="EKV27625.1"/>
    </source>
</evidence>
<dbReference type="Proteomes" id="UP000009881">
    <property type="component" value="Unassembled WGS sequence"/>
</dbReference>
<sequence length="149" mass="15605">MSRRGDDPAALAETLRLLHGMGFHRWAGMTAPERAADGSVSVTIKAEGEAVMPFGGLHGGVLTGLYEFPALAALLPELAPDEWAVTADVHARNIGAVRTGDTVTITGRLVKRGRGIAFVEAEARVSDRLVGRASITKAIVPSPDVLKPG</sequence>